<dbReference type="EMBL" id="MSZS01000005">
    <property type="protein sequence ID" value="PKX92425.1"/>
    <property type="molecule type" value="Genomic_DNA"/>
</dbReference>
<proteinExistence type="predicted"/>
<evidence type="ECO:0000313" key="1">
    <source>
        <dbReference type="EMBL" id="PKX92425.1"/>
    </source>
</evidence>
<dbReference type="VEuPathDB" id="FungiDB:P174DRAFT_442258"/>
<dbReference type="AlphaFoldDB" id="A0A2I1C490"/>
<dbReference type="Proteomes" id="UP000234474">
    <property type="component" value="Unassembled WGS sequence"/>
</dbReference>
<evidence type="ECO:0000313" key="2">
    <source>
        <dbReference type="Proteomes" id="UP000234474"/>
    </source>
</evidence>
<reference evidence="2" key="1">
    <citation type="journal article" date="2018" name="Proc. Natl. Acad. Sci. U.S.A.">
        <title>Linking secondary metabolites to gene clusters through genome sequencing of six diverse Aspergillus species.</title>
        <authorList>
            <person name="Kaerboelling I."/>
            <person name="Vesth T.C."/>
            <person name="Frisvad J.C."/>
            <person name="Nybo J.L."/>
            <person name="Theobald S."/>
            <person name="Kuo A."/>
            <person name="Bowyer P."/>
            <person name="Matsuda Y."/>
            <person name="Mondo S."/>
            <person name="Lyhne E.K."/>
            <person name="Kogle M.E."/>
            <person name="Clum A."/>
            <person name="Lipzen A."/>
            <person name="Salamov A."/>
            <person name="Ngan C.Y."/>
            <person name="Daum C."/>
            <person name="Chiniquy J."/>
            <person name="Barry K."/>
            <person name="LaButti K."/>
            <person name="Haridas S."/>
            <person name="Simmons B.A."/>
            <person name="Magnuson J.K."/>
            <person name="Mortensen U.H."/>
            <person name="Larsen T.O."/>
            <person name="Grigoriev I.V."/>
            <person name="Baker S.E."/>
            <person name="Andersen M.R."/>
        </authorList>
    </citation>
    <scope>NUCLEOTIDE SEQUENCE [LARGE SCALE GENOMIC DNA]</scope>
    <source>
        <strain evidence="2">IBT 16806</strain>
    </source>
</reference>
<gene>
    <name evidence="1" type="ORF">P174DRAFT_442258</name>
</gene>
<comment type="caution">
    <text evidence="1">The sequence shown here is derived from an EMBL/GenBank/DDBJ whole genome shotgun (WGS) entry which is preliminary data.</text>
</comment>
<name>A0A2I1C490_ASPN1</name>
<protein>
    <submittedName>
        <fullName evidence="1">Uncharacterized protein</fullName>
    </submittedName>
</protein>
<dbReference type="RefSeq" id="XP_024681020.1">
    <property type="nucleotide sequence ID" value="XM_024827535.1"/>
</dbReference>
<organism evidence="1 2">
    <name type="scientific">Aspergillus novofumigatus (strain IBT 16806)</name>
    <dbReference type="NCBI Taxonomy" id="1392255"/>
    <lineage>
        <taxon>Eukaryota</taxon>
        <taxon>Fungi</taxon>
        <taxon>Dikarya</taxon>
        <taxon>Ascomycota</taxon>
        <taxon>Pezizomycotina</taxon>
        <taxon>Eurotiomycetes</taxon>
        <taxon>Eurotiomycetidae</taxon>
        <taxon>Eurotiales</taxon>
        <taxon>Aspergillaceae</taxon>
        <taxon>Aspergillus</taxon>
        <taxon>Aspergillus subgen. Fumigati</taxon>
    </lineage>
</organism>
<keyword evidence="2" id="KW-1185">Reference proteome</keyword>
<accession>A0A2I1C490</accession>
<sequence>MRGFGSTQLQNFTRLQGLPLFADTGLTHLAGMSPKRLSFRNVMTSYRDELC</sequence>
<dbReference type="GeneID" id="36534860"/>